<dbReference type="RefSeq" id="WP_369601137.1">
    <property type="nucleotide sequence ID" value="NZ_CP154858.1"/>
</dbReference>
<dbReference type="Gene3D" id="3.40.309.10">
    <property type="entry name" value="Aldehyde Dehydrogenase, Chain A, domain 2"/>
    <property type="match status" value="1"/>
</dbReference>
<dbReference type="InterPro" id="IPR016163">
    <property type="entry name" value="Ald_DH_C"/>
</dbReference>
<dbReference type="GO" id="GO:0004029">
    <property type="term" value="F:aldehyde dehydrogenase (NAD+) activity"/>
    <property type="evidence" value="ECO:0007669"/>
    <property type="project" value="TreeGrafter"/>
</dbReference>
<dbReference type="GO" id="GO:0006081">
    <property type="term" value="P:aldehyde metabolic process"/>
    <property type="evidence" value="ECO:0007669"/>
    <property type="project" value="InterPro"/>
</dbReference>
<dbReference type="InterPro" id="IPR012394">
    <property type="entry name" value="Aldehyde_DH_NAD(P)"/>
</dbReference>
<evidence type="ECO:0000256" key="7">
    <source>
        <dbReference type="RuleBase" id="RU003345"/>
    </source>
</evidence>
<evidence type="ECO:0000259" key="8">
    <source>
        <dbReference type="Pfam" id="PF00171"/>
    </source>
</evidence>
<evidence type="ECO:0000313" key="9">
    <source>
        <dbReference type="EMBL" id="XDT72123.1"/>
    </source>
</evidence>
<keyword evidence="2 4" id="KW-0560">Oxidoreductase</keyword>
<evidence type="ECO:0000256" key="4">
    <source>
        <dbReference type="PIRNR" id="PIRNR036492"/>
    </source>
</evidence>
<dbReference type="PROSITE" id="PS00687">
    <property type="entry name" value="ALDEHYDE_DEHYDR_GLU"/>
    <property type="match status" value="1"/>
</dbReference>
<sequence>MSASPKVVRFTQPETPAESHPVSAALQETLTLQRNAFNQNPAPTFVQRKEMLNRLKQALLDNQERILDALDLDFGGRSRDESRLAELMPSVQGIHYTLRHLKEWMKPSQRKVDLLFMPADNKVYYQPLGVVGIIVPWNYPLYLAVGPLTAALAAGNRVMIKMSEYTPATSALFKEIIEANFSLDQIAVFTGEADVAAAFSRLPFDHLLFTGSTRVGKQVMKAAAENLTPVTLELGGKSPAIVSHDVPMKDAAQRVAFGKSFNAGQTCVAPDYVLVPEHRVDEFIQAFREEFARMYPSVRNNPDFTSIINTRQRERLLAHVEDARAKGAEIIVINPANESFDEGTNKLPVHLIRNVTDDMTVMQEEIFGPLLPIIPYTDIIDAIAFINARPRPLALYYFGYDKAEQRRILDRTHSGGVCINDTLMHVAQDDMPFGGIGESGMGHYHGYEGFLTFSNHRGVHAKQRLHSGQLVYPPYGTALHKAIYRFFIR</sequence>
<proteinExistence type="inferred from homology"/>
<dbReference type="SUPFAM" id="SSF53720">
    <property type="entry name" value="ALDH-like"/>
    <property type="match status" value="1"/>
</dbReference>
<protein>
    <recommendedName>
        <fullName evidence="4">Aldehyde dehydrogenase</fullName>
    </recommendedName>
</protein>
<dbReference type="InterPro" id="IPR016162">
    <property type="entry name" value="Ald_DH_N"/>
</dbReference>
<dbReference type="FunFam" id="3.40.309.10:FF:000003">
    <property type="entry name" value="Aldehyde dehydrogenase"/>
    <property type="match status" value="1"/>
</dbReference>
<dbReference type="Pfam" id="PF00171">
    <property type="entry name" value="Aldedh"/>
    <property type="match status" value="1"/>
</dbReference>
<dbReference type="FunFam" id="3.40.605.10:FF:000004">
    <property type="entry name" value="Aldehyde dehydrogenase"/>
    <property type="match status" value="1"/>
</dbReference>
<dbReference type="PANTHER" id="PTHR43570:SF20">
    <property type="entry name" value="ALDEHYDE DEHYDROGENASE ALDX-RELATED"/>
    <property type="match status" value="1"/>
</dbReference>
<evidence type="ECO:0000256" key="6">
    <source>
        <dbReference type="PROSITE-ProRule" id="PRU10007"/>
    </source>
</evidence>
<gene>
    <name evidence="9" type="ORF">AAIA72_15185</name>
</gene>
<dbReference type="CDD" id="cd07133">
    <property type="entry name" value="ALDH_CALDH_CalB"/>
    <property type="match status" value="1"/>
</dbReference>
<feature type="active site" evidence="5">
    <location>
        <position position="267"/>
    </location>
</feature>
<comment type="similarity">
    <text evidence="1 4 7">Belongs to the aldehyde dehydrogenase family.</text>
</comment>
<dbReference type="PIRSF" id="PIRSF036492">
    <property type="entry name" value="ALDH"/>
    <property type="match status" value="1"/>
</dbReference>
<evidence type="ECO:0000256" key="5">
    <source>
        <dbReference type="PIRSR" id="PIRSR036492-1"/>
    </source>
</evidence>
<reference evidence="9" key="1">
    <citation type="submission" date="2024-05" db="EMBL/GenBank/DDBJ databases">
        <title>Genome sequencing of novel strain.</title>
        <authorList>
            <person name="Ganbat D."/>
            <person name="Ganbat S."/>
            <person name="Lee S.-J."/>
        </authorList>
    </citation>
    <scope>NUCLEOTIDE SEQUENCE</scope>
    <source>
        <strain evidence="9">SMD15-11</strain>
    </source>
</reference>
<accession>A0AB39UVX4</accession>
<dbReference type="InterPro" id="IPR016161">
    <property type="entry name" value="Ald_DH/histidinol_DH"/>
</dbReference>
<feature type="domain" description="Aldehyde dehydrogenase" evidence="8">
    <location>
        <begin position="34"/>
        <end position="456"/>
    </location>
</feature>
<evidence type="ECO:0000256" key="2">
    <source>
        <dbReference type="ARBA" id="ARBA00023002"/>
    </source>
</evidence>
<dbReference type="InterPro" id="IPR029510">
    <property type="entry name" value="Ald_DH_CS_GLU"/>
</dbReference>
<dbReference type="AlphaFoldDB" id="A0AB39UVX4"/>
<keyword evidence="3" id="KW-0520">NAD</keyword>
<organism evidence="9">
    <name type="scientific">Thermohahella caldifontis</name>
    <dbReference type="NCBI Taxonomy" id="3142973"/>
    <lineage>
        <taxon>Bacteria</taxon>
        <taxon>Pseudomonadati</taxon>
        <taxon>Pseudomonadota</taxon>
        <taxon>Gammaproteobacteria</taxon>
        <taxon>Oceanospirillales</taxon>
        <taxon>Hahellaceae</taxon>
        <taxon>Thermohahella</taxon>
    </lineage>
</organism>
<evidence type="ECO:0000256" key="3">
    <source>
        <dbReference type="ARBA" id="ARBA00023027"/>
    </source>
</evidence>
<dbReference type="PANTHER" id="PTHR43570">
    <property type="entry name" value="ALDEHYDE DEHYDROGENASE"/>
    <property type="match status" value="1"/>
</dbReference>
<dbReference type="InterPro" id="IPR015590">
    <property type="entry name" value="Aldehyde_DH_dom"/>
</dbReference>
<dbReference type="Gene3D" id="3.40.605.10">
    <property type="entry name" value="Aldehyde Dehydrogenase, Chain A, domain 1"/>
    <property type="match status" value="1"/>
</dbReference>
<name>A0AB39UVX4_9GAMM</name>
<feature type="active site" evidence="5 6">
    <location>
        <position position="233"/>
    </location>
</feature>
<dbReference type="EMBL" id="CP154858">
    <property type="protein sequence ID" value="XDT72123.1"/>
    <property type="molecule type" value="Genomic_DNA"/>
</dbReference>
<evidence type="ECO:0000256" key="1">
    <source>
        <dbReference type="ARBA" id="ARBA00009986"/>
    </source>
</evidence>
<dbReference type="KEGG" id="tcd:AAIA72_15185"/>
<dbReference type="GO" id="GO:0005737">
    <property type="term" value="C:cytoplasm"/>
    <property type="evidence" value="ECO:0007669"/>
    <property type="project" value="TreeGrafter"/>
</dbReference>